<dbReference type="AlphaFoldDB" id="A0A395V2P2"/>
<comment type="caution">
    <text evidence="1">The sequence shown here is derived from an EMBL/GenBank/DDBJ whole genome shotgun (WGS) entry which is preliminary data.</text>
</comment>
<proteinExistence type="predicted"/>
<dbReference type="Proteomes" id="UP000266172">
    <property type="component" value="Unassembled WGS sequence"/>
</dbReference>
<evidence type="ECO:0000313" key="1">
    <source>
        <dbReference type="EMBL" id="RGS35746.1"/>
    </source>
</evidence>
<evidence type="ECO:0000313" key="2">
    <source>
        <dbReference type="Proteomes" id="UP000266172"/>
    </source>
</evidence>
<organism evidence="1 2">
    <name type="scientific">Roseburia hominis</name>
    <dbReference type="NCBI Taxonomy" id="301301"/>
    <lineage>
        <taxon>Bacteria</taxon>
        <taxon>Bacillati</taxon>
        <taxon>Bacillota</taxon>
        <taxon>Clostridia</taxon>
        <taxon>Lachnospirales</taxon>
        <taxon>Lachnospiraceae</taxon>
        <taxon>Roseburia</taxon>
    </lineage>
</organism>
<gene>
    <name evidence="1" type="ORF">DWX93_16420</name>
</gene>
<protein>
    <submittedName>
        <fullName evidence="1">Uncharacterized protein</fullName>
    </submittedName>
</protein>
<accession>A0A395V2P2</accession>
<sequence length="242" mass="27798">MMQLSRGKKHFLHRKYRVALACLIAVSLIGGCGYHKSYHLERKYGDVLESFLPDGYEITRTEKEDKVNGKHYYTSNNHPTLNGYVYDTYDYYSIDYGYNNSHSWYISTYLVANGTYEDDDWMASQVWGQIIYEIERLIRSTTTTYKYEDENGDSQNFGAVCTLHGMELYCDMDDLEILNNPTGINLAEFTWDDVRSLGNPEIKLYATYSHKDALSEEVLRAVQAAIEADAGDGITITIEPDK</sequence>
<name>A0A395V2P2_9FIRM</name>
<dbReference type="RefSeq" id="WP_118098708.1">
    <property type="nucleotide sequence ID" value="NZ_QRVL01000028.1"/>
</dbReference>
<dbReference type="PROSITE" id="PS51257">
    <property type="entry name" value="PROKAR_LIPOPROTEIN"/>
    <property type="match status" value="1"/>
</dbReference>
<reference evidence="1 2" key="1">
    <citation type="submission" date="2018-08" db="EMBL/GenBank/DDBJ databases">
        <title>A genome reference for cultivated species of the human gut microbiota.</title>
        <authorList>
            <person name="Zou Y."/>
            <person name="Xue W."/>
            <person name="Luo G."/>
        </authorList>
    </citation>
    <scope>NUCLEOTIDE SEQUENCE [LARGE SCALE GENOMIC DNA]</scope>
    <source>
        <strain evidence="1 2">AF22-12AC</strain>
    </source>
</reference>
<dbReference type="EMBL" id="QRVL01000028">
    <property type="protein sequence ID" value="RGS35746.1"/>
    <property type="molecule type" value="Genomic_DNA"/>
</dbReference>